<organism evidence="1 2">
    <name type="scientific">Dryococelus australis</name>
    <dbReference type="NCBI Taxonomy" id="614101"/>
    <lineage>
        <taxon>Eukaryota</taxon>
        <taxon>Metazoa</taxon>
        <taxon>Ecdysozoa</taxon>
        <taxon>Arthropoda</taxon>
        <taxon>Hexapoda</taxon>
        <taxon>Insecta</taxon>
        <taxon>Pterygota</taxon>
        <taxon>Neoptera</taxon>
        <taxon>Polyneoptera</taxon>
        <taxon>Phasmatodea</taxon>
        <taxon>Verophasmatodea</taxon>
        <taxon>Anareolatae</taxon>
        <taxon>Phasmatidae</taxon>
        <taxon>Eurycanthinae</taxon>
        <taxon>Dryococelus</taxon>
    </lineage>
</organism>
<name>A0ABQ9HX59_9NEOP</name>
<protein>
    <recommendedName>
        <fullName evidence="3">CCHC-type domain-containing protein</fullName>
    </recommendedName>
</protein>
<evidence type="ECO:0000313" key="1">
    <source>
        <dbReference type="EMBL" id="KAJ8888962.1"/>
    </source>
</evidence>
<keyword evidence="2" id="KW-1185">Reference proteome</keyword>
<comment type="caution">
    <text evidence="1">The sequence shown here is derived from an EMBL/GenBank/DDBJ whole genome shotgun (WGS) entry which is preliminary data.</text>
</comment>
<dbReference type="Proteomes" id="UP001159363">
    <property type="component" value="Chromosome 3"/>
</dbReference>
<reference evidence="1 2" key="1">
    <citation type="submission" date="2023-02" db="EMBL/GenBank/DDBJ databases">
        <title>LHISI_Scaffold_Assembly.</title>
        <authorList>
            <person name="Stuart O.P."/>
            <person name="Cleave R."/>
            <person name="Magrath M.J.L."/>
            <person name="Mikheyev A.S."/>
        </authorList>
    </citation>
    <scope>NUCLEOTIDE SEQUENCE [LARGE SCALE GENOMIC DNA]</scope>
    <source>
        <strain evidence="1">Daus_M_001</strain>
        <tissue evidence="1">Leg muscle</tissue>
    </source>
</reference>
<evidence type="ECO:0000313" key="2">
    <source>
        <dbReference type="Proteomes" id="UP001159363"/>
    </source>
</evidence>
<evidence type="ECO:0008006" key="3">
    <source>
        <dbReference type="Google" id="ProtNLM"/>
    </source>
</evidence>
<gene>
    <name evidence="1" type="ORF">PR048_008456</name>
</gene>
<proteinExistence type="predicted"/>
<sequence length="135" mass="15459">MDPVRCEQCFRTGHVTSDCQVPEYKFCKRLGHSEATEFERERPFSKPRRGADKEIKFGDYKLSAPVHLIRAHSGLFLEVLLQNVSCKLLVDTGASGYPISGFRTKFRTVHKYSESVKFGWLCGSRSLVWLNNLQT</sequence>
<accession>A0ABQ9HX59</accession>
<dbReference type="EMBL" id="JARBHB010000003">
    <property type="protein sequence ID" value="KAJ8888962.1"/>
    <property type="molecule type" value="Genomic_DNA"/>
</dbReference>